<dbReference type="PANTHER" id="PTHR43404:SF1">
    <property type="entry name" value="MNN4P"/>
    <property type="match status" value="1"/>
</dbReference>
<dbReference type="InterPro" id="IPR052942">
    <property type="entry name" value="LPS_cholinephosphotransferase"/>
</dbReference>
<dbReference type="PANTHER" id="PTHR43404">
    <property type="entry name" value="LIPOPOLYSACCHARIDE CHOLINEPHOSPHOTRANSFERASE LICD"/>
    <property type="match status" value="1"/>
</dbReference>
<proteinExistence type="predicted"/>
<evidence type="ECO:0000313" key="2">
    <source>
        <dbReference type="EMBL" id="MBW3083760.1"/>
    </source>
</evidence>
<reference evidence="2 3" key="1">
    <citation type="submission" date="2021-05" db="EMBL/GenBank/DDBJ databases">
        <title>Phylogenetic classification of ten novel species belonging to the genus Bifidobacterium comprising B. colchicus sp. nov., B. abeli sp. nov., B. bicoloris sp. nov., B. guerezis sp. nov., B. rosaliae sp. nov., B. santillanensis sp. nov., B. argentati sp. nov., B. amazzoni sp. nov., B. pluviali sp. nov., and B. pinnaculum sp. nov.</title>
        <authorList>
            <person name="Lugli G.A."/>
            <person name="Ruiz Garcia L."/>
            <person name="Margolles A."/>
            <person name="Ventura M."/>
        </authorList>
    </citation>
    <scope>NUCLEOTIDE SEQUENCE [LARGE SCALE GENOMIC DNA]</scope>
    <source>
        <strain evidence="2 3">6T3</strain>
    </source>
</reference>
<dbReference type="RefSeq" id="WP_219083256.1">
    <property type="nucleotide sequence ID" value="NZ_JAHBBD010000036.1"/>
</dbReference>
<feature type="domain" description="LicD/FKTN/FKRP nucleotidyltransferase" evidence="1">
    <location>
        <begin position="134"/>
        <end position="367"/>
    </location>
</feature>
<dbReference type="Proteomes" id="UP000812844">
    <property type="component" value="Unassembled WGS sequence"/>
</dbReference>
<dbReference type="EMBL" id="JAHBBD010000036">
    <property type="protein sequence ID" value="MBW3083760.1"/>
    <property type="molecule type" value="Genomic_DNA"/>
</dbReference>
<sequence>MSPFPDAIRRIVAHRPASKRSLNQFAEEVRHDNDRILQRLDALEQEQARRFDHTWTIEMDSRHDATHQSEQLQQTLDSFDIRAMAYLQQLYYGTRDDRHEASIDLFATVPAATGPQRIFQLALAKLMHILDSICSEHGIRYWLCWGALLAGRTRQSSIPWDDDIDICMLREDLDRLRSLLADDEDYQVSVVYDRYVLCKQYRFSARDVNNPCFIDLCVFDWAPSTEPGHDRDLKTLRYRLMDELNQHMHEFRLWNQYPYLFAKGSDDVVQQIGGSRFEEQDLDANMEEIKQIDSIFDKYRAEALQRHLISDSPHSAAVSYGLENIMDVPSRTMLFPADAVFPTTPMMFEGYTLQAPHDCDYILDQCYPGWPYLPTNMFRHRHFNEQLLQNPAVHETLRDFGSSHNE</sequence>
<gene>
    <name evidence="2" type="ORF">KIH73_10430</name>
</gene>
<dbReference type="InterPro" id="IPR007074">
    <property type="entry name" value="LicD/FKTN/FKRP_NTP_transf"/>
</dbReference>
<keyword evidence="3" id="KW-1185">Reference proteome</keyword>
<evidence type="ECO:0000313" key="3">
    <source>
        <dbReference type="Proteomes" id="UP000812844"/>
    </source>
</evidence>
<name>A0ABS6WB93_9BIFI</name>
<comment type="caution">
    <text evidence="2">The sequence shown here is derived from an EMBL/GenBank/DDBJ whole genome shotgun (WGS) entry which is preliminary data.</text>
</comment>
<evidence type="ECO:0000259" key="1">
    <source>
        <dbReference type="Pfam" id="PF04991"/>
    </source>
</evidence>
<dbReference type="Pfam" id="PF04991">
    <property type="entry name" value="LicD"/>
    <property type="match status" value="1"/>
</dbReference>
<accession>A0ABS6WB93</accession>
<protein>
    <submittedName>
        <fullName evidence="2">LicD family protein</fullName>
    </submittedName>
</protein>
<organism evidence="2 3">
    <name type="scientific">Bifidobacterium phasiani</name>
    <dbReference type="NCBI Taxonomy" id="2834431"/>
    <lineage>
        <taxon>Bacteria</taxon>
        <taxon>Bacillati</taxon>
        <taxon>Actinomycetota</taxon>
        <taxon>Actinomycetes</taxon>
        <taxon>Bifidobacteriales</taxon>
        <taxon>Bifidobacteriaceae</taxon>
        <taxon>Bifidobacterium</taxon>
    </lineage>
</organism>